<evidence type="ECO:0000256" key="1">
    <source>
        <dbReference type="ARBA" id="ARBA00004127"/>
    </source>
</evidence>
<dbReference type="PANTHER" id="PTHR10050">
    <property type="entry name" value="DOLICHYL-PHOSPHATE-MANNOSE--PROTEIN MANNOSYLTRANSFERASE"/>
    <property type="match status" value="1"/>
</dbReference>
<keyword evidence="5 10" id="KW-0808">Transferase</keyword>
<dbReference type="PANTHER" id="PTHR10050:SF46">
    <property type="entry name" value="PROTEIN O-MANNOSYL-TRANSFERASE 2"/>
    <property type="match status" value="1"/>
</dbReference>
<feature type="transmembrane region" description="Helical" evidence="10">
    <location>
        <begin position="393"/>
        <end position="410"/>
    </location>
</feature>
<evidence type="ECO:0000256" key="9">
    <source>
        <dbReference type="ARBA" id="ARBA00093617"/>
    </source>
</evidence>
<dbReference type="EMBL" id="JAAXPI010000052">
    <property type="protein sequence ID" value="NKZ07337.1"/>
    <property type="molecule type" value="Genomic_DNA"/>
</dbReference>
<dbReference type="Proteomes" id="UP000579250">
    <property type="component" value="Unassembled WGS sequence"/>
</dbReference>
<evidence type="ECO:0000256" key="10">
    <source>
        <dbReference type="RuleBase" id="RU367007"/>
    </source>
</evidence>
<keyword evidence="7 10" id="KW-1133">Transmembrane helix</keyword>
<dbReference type="RefSeq" id="WP_067641352.1">
    <property type="nucleotide sequence ID" value="NZ_JAAXPI010000052.1"/>
</dbReference>
<name>A0A846Z689_9ACTN</name>
<dbReference type="GO" id="GO:0005886">
    <property type="term" value="C:plasma membrane"/>
    <property type="evidence" value="ECO:0007669"/>
    <property type="project" value="UniProtKB-SubCell"/>
</dbReference>
<keyword evidence="10" id="KW-1003">Cell membrane</keyword>
<sequence length="560" mass="61122">MTTDLVPAPAVASRRRPPSLREWLAPAIPGGALLSWLGPLLVTVLAGYLRFDRLGSPKAVVFDETYYAKDALALLKFGWEHNTVENADKLLIADPDAHIWANGPAFVAHPPFGKWMIAVGEWLFGATPFGWRFVPALAGTLSVLILCRVARRMTGSTLLGCAAGLLLAVDGLAFVTSRAALLDVFVMFWVLAGFACLVNDRCRSRRVLAERIERGDRSIYGPFLAHGWRWAAGVCLGLACATKWTGIFYVAAFGLMVVLWDYGARRAAGVRAPFAGTMLLEAVPAFVQLVVVGLVTYLATWWGWIFKPGGWGRGTVSGHLLWRPVEAMPKLWDYHAQMLGFHTGLHSKHPYQSWPWGWPILRRPVAFFYTEPKGGCGGAARCSREILGIGTPALWWGALVALIIVAYLWLMLRDWRAGAILLGFLAGWATWFPSAFADRTMFLFYATPLIPFMVLAVVLVLGYLIGPAPAGMAGAHAAPLGEKGLDETYALPGEPPGDGGAHTPPVPVQGAGMRRLIGAAAAGAFLLVVLANFAYFHPILSAQTIPYNEWNERIWFQSWV</sequence>
<dbReference type="AlphaFoldDB" id="A0A846Z689"/>
<comment type="caution">
    <text evidence="13">The sequence shown here is derived from an EMBL/GenBank/DDBJ whole genome shotgun (WGS) entry which is preliminary data.</text>
</comment>
<evidence type="ECO:0000256" key="4">
    <source>
        <dbReference type="ARBA" id="ARBA00022676"/>
    </source>
</evidence>
<keyword evidence="14" id="KW-1185">Reference proteome</keyword>
<dbReference type="EC" id="2.4.1.-" evidence="10"/>
<protein>
    <recommendedName>
        <fullName evidence="9 10">Polyprenol-phosphate-mannose--protein mannosyltransferase</fullName>
        <ecNumber evidence="10">2.4.1.-</ecNumber>
    </recommendedName>
</protein>
<dbReference type="InterPro" id="IPR027005">
    <property type="entry name" value="PMT-like"/>
</dbReference>
<evidence type="ECO:0000313" key="14">
    <source>
        <dbReference type="Proteomes" id="UP000579250"/>
    </source>
</evidence>
<evidence type="ECO:0000256" key="7">
    <source>
        <dbReference type="ARBA" id="ARBA00022989"/>
    </source>
</evidence>
<keyword evidence="8 10" id="KW-0472">Membrane</keyword>
<dbReference type="UniPathway" id="UPA00378"/>
<dbReference type="InterPro" id="IPR003342">
    <property type="entry name" value="ArnT-like_N"/>
</dbReference>
<dbReference type="GO" id="GO:0004169">
    <property type="term" value="F:dolichyl-phosphate-mannose-protein mannosyltransferase activity"/>
    <property type="evidence" value="ECO:0007669"/>
    <property type="project" value="UniProtKB-UniRule"/>
</dbReference>
<evidence type="ECO:0000256" key="2">
    <source>
        <dbReference type="ARBA" id="ARBA00004922"/>
    </source>
</evidence>
<comment type="function">
    <text evidence="10">Protein O-mannosyltransferase that catalyzes the transfer of a single mannose residue from a polyprenol phospho-mannosyl lipidic donor to the hydroxyl group of selected serine and threonine residues in acceptor proteins.</text>
</comment>
<evidence type="ECO:0000313" key="13">
    <source>
        <dbReference type="EMBL" id="NKZ07337.1"/>
    </source>
</evidence>
<evidence type="ECO:0000256" key="3">
    <source>
        <dbReference type="ARBA" id="ARBA00007222"/>
    </source>
</evidence>
<evidence type="ECO:0000256" key="6">
    <source>
        <dbReference type="ARBA" id="ARBA00022692"/>
    </source>
</evidence>
<comment type="subcellular location">
    <subcellularLocation>
        <location evidence="10">Cell membrane</location>
    </subcellularLocation>
    <subcellularLocation>
        <location evidence="1">Endomembrane system</location>
        <topology evidence="1">Multi-pass membrane protein</topology>
    </subcellularLocation>
</comment>
<feature type="transmembrane region" description="Helical" evidence="10">
    <location>
        <begin position="180"/>
        <end position="198"/>
    </location>
</feature>
<keyword evidence="6 10" id="KW-0812">Transmembrane</keyword>
<evidence type="ECO:0000259" key="11">
    <source>
        <dbReference type="Pfam" id="PF02366"/>
    </source>
</evidence>
<keyword evidence="4 10" id="KW-0328">Glycosyltransferase</keyword>
<evidence type="ECO:0000256" key="8">
    <source>
        <dbReference type="ARBA" id="ARBA00023136"/>
    </source>
</evidence>
<feature type="transmembrane region" description="Helical" evidence="10">
    <location>
        <begin position="23"/>
        <end position="49"/>
    </location>
</feature>
<feature type="transmembrane region" description="Helical" evidence="10">
    <location>
        <begin position="245"/>
        <end position="264"/>
    </location>
</feature>
<evidence type="ECO:0000259" key="12">
    <source>
        <dbReference type="Pfam" id="PF16192"/>
    </source>
</evidence>
<feature type="transmembrane region" description="Helical" evidence="10">
    <location>
        <begin position="285"/>
        <end position="304"/>
    </location>
</feature>
<comment type="similarity">
    <text evidence="3 10">Belongs to the glycosyltransferase 39 family.</text>
</comment>
<reference evidence="13 14" key="1">
    <citation type="submission" date="2020-04" db="EMBL/GenBank/DDBJ databases">
        <title>MicrobeNet Type strains.</title>
        <authorList>
            <person name="Nicholson A.C."/>
        </authorList>
    </citation>
    <scope>NUCLEOTIDE SEQUENCE [LARGE SCALE GENOMIC DNA]</scope>
    <source>
        <strain evidence="13 14">ATCC BAA-277</strain>
    </source>
</reference>
<evidence type="ECO:0000256" key="5">
    <source>
        <dbReference type="ARBA" id="ARBA00022679"/>
    </source>
</evidence>
<dbReference type="Pfam" id="PF16192">
    <property type="entry name" value="PMT_4TMC"/>
    <property type="match status" value="1"/>
</dbReference>
<dbReference type="GO" id="GO:0012505">
    <property type="term" value="C:endomembrane system"/>
    <property type="evidence" value="ECO:0007669"/>
    <property type="project" value="UniProtKB-SubCell"/>
</dbReference>
<feature type="transmembrane region" description="Helical" evidence="10">
    <location>
        <begin position="417"/>
        <end position="436"/>
    </location>
</feature>
<comment type="pathway">
    <text evidence="2 10">Protein modification; protein glycosylation.</text>
</comment>
<dbReference type="InterPro" id="IPR032421">
    <property type="entry name" value="PMT_4TMC"/>
</dbReference>
<gene>
    <name evidence="13" type="ORF">HGB48_26930</name>
</gene>
<feature type="domain" description="Protein O-mannosyl-transferase C-terminal four TM" evidence="12">
    <location>
        <begin position="329"/>
        <end position="559"/>
    </location>
</feature>
<proteinExistence type="inferred from homology"/>
<organism evidence="13 14">
    <name type="scientific">Actinomadura latina</name>
    <dbReference type="NCBI Taxonomy" id="163603"/>
    <lineage>
        <taxon>Bacteria</taxon>
        <taxon>Bacillati</taxon>
        <taxon>Actinomycetota</taxon>
        <taxon>Actinomycetes</taxon>
        <taxon>Streptosporangiales</taxon>
        <taxon>Thermomonosporaceae</taxon>
        <taxon>Actinomadura</taxon>
    </lineage>
</organism>
<feature type="transmembrane region" description="Helical" evidence="10">
    <location>
        <begin position="516"/>
        <end position="536"/>
    </location>
</feature>
<feature type="domain" description="ArnT-like N-terminal" evidence="11">
    <location>
        <begin position="41"/>
        <end position="259"/>
    </location>
</feature>
<feature type="transmembrane region" description="Helical" evidence="10">
    <location>
        <begin position="442"/>
        <end position="465"/>
    </location>
</feature>
<dbReference type="Pfam" id="PF02366">
    <property type="entry name" value="PMT"/>
    <property type="match status" value="1"/>
</dbReference>
<accession>A0A846Z689</accession>
<feature type="transmembrane region" description="Helical" evidence="10">
    <location>
        <begin position="157"/>
        <end position="174"/>
    </location>
</feature>